<feature type="region of interest" description="Disordered" evidence="1">
    <location>
        <begin position="1"/>
        <end position="25"/>
    </location>
</feature>
<dbReference type="EMBL" id="CP073708">
    <property type="protein sequence ID" value="QUO42353.1"/>
    <property type="molecule type" value="Genomic_DNA"/>
</dbReference>
<dbReference type="Pfam" id="PF13799">
    <property type="entry name" value="DUF4183"/>
    <property type="match status" value="1"/>
</dbReference>
<dbReference type="Gene3D" id="1.20.5.320">
    <property type="entry name" value="6-Phosphogluconate Dehydrogenase, domain 3"/>
    <property type="match status" value="1"/>
</dbReference>
<evidence type="ECO:0000313" key="3">
    <source>
        <dbReference type="EMBL" id="QUO42353.1"/>
    </source>
</evidence>
<organism evidence="3 4">
    <name type="scientific">Brevibacillus composti</name>
    <dbReference type="NCBI Taxonomy" id="2796470"/>
    <lineage>
        <taxon>Bacteria</taxon>
        <taxon>Bacillati</taxon>
        <taxon>Bacillota</taxon>
        <taxon>Bacilli</taxon>
        <taxon>Bacillales</taxon>
        <taxon>Paenibacillaceae</taxon>
        <taxon>Brevibacillus</taxon>
    </lineage>
</organism>
<dbReference type="RefSeq" id="WP_212138844.1">
    <property type="nucleotide sequence ID" value="NZ_CP073708.1"/>
</dbReference>
<dbReference type="Proteomes" id="UP000677234">
    <property type="component" value="Chromosome"/>
</dbReference>
<sequence>MQGPSGSSGPQGPPGPAGPGGSVGTLTVLPEVNRYFYLSPTDIQLNSPVTIPATQFTNDQGQPVTEFVTLGPSSYSSLFLNGILQKSSLSRISANALTLNAMGGTIYAGTSIILEIIHFSVIMDP</sequence>
<protein>
    <submittedName>
        <fullName evidence="3">DUF4183 domain-containing protein</fullName>
    </submittedName>
</protein>
<proteinExistence type="predicted"/>
<evidence type="ECO:0000256" key="1">
    <source>
        <dbReference type="SAM" id="MobiDB-lite"/>
    </source>
</evidence>
<reference evidence="3" key="1">
    <citation type="submission" date="2021-04" db="EMBL/GenBank/DDBJ databases">
        <title>Brevibacillus composti FJAT-54423, complete genome.</title>
        <authorList>
            <person name="Tang R."/>
        </authorList>
    </citation>
    <scope>NUCLEOTIDE SEQUENCE</scope>
    <source>
        <strain evidence="3">FJAT-54424</strain>
    </source>
</reference>
<feature type="compositionally biased region" description="Low complexity" evidence="1">
    <location>
        <begin position="1"/>
        <end position="10"/>
    </location>
</feature>
<evidence type="ECO:0000313" key="4">
    <source>
        <dbReference type="Proteomes" id="UP000677234"/>
    </source>
</evidence>
<name>A0ABX7Z7J1_9BACL</name>
<feature type="domain" description="DUF4183" evidence="2">
    <location>
        <begin position="51"/>
        <end position="116"/>
    </location>
</feature>
<gene>
    <name evidence="3" type="ORF">KDJ56_04905</name>
</gene>
<evidence type="ECO:0000259" key="2">
    <source>
        <dbReference type="Pfam" id="PF13799"/>
    </source>
</evidence>
<keyword evidence="4" id="KW-1185">Reference proteome</keyword>
<accession>A0ABX7Z7J1</accession>
<dbReference type="InterPro" id="IPR025237">
    <property type="entry name" value="DUF4183"/>
</dbReference>